<sequence length="71" mass="7726">FLAVNFVLAENINPRIGERLEKRQGPKGKGKTTPDNTNTPPDNPNTPPDNPGVPTETTTTRRGFRPSTSPN</sequence>
<keyword evidence="3" id="KW-1185">Reference proteome</keyword>
<feature type="compositionally biased region" description="Pro residues" evidence="1">
    <location>
        <begin position="41"/>
        <end position="51"/>
    </location>
</feature>
<dbReference type="Proteomes" id="UP000789396">
    <property type="component" value="Unassembled WGS sequence"/>
</dbReference>
<feature type="compositionally biased region" description="Low complexity" evidence="1">
    <location>
        <begin position="31"/>
        <end position="40"/>
    </location>
</feature>
<feature type="compositionally biased region" description="Polar residues" evidence="1">
    <location>
        <begin position="55"/>
        <end position="71"/>
    </location>
</feature>
<name>A0A9N9JHG9_9GLOM</name>
<dbReference type="EMBL" id="CAJVPZ010054077">
    <property type="protein sequence ID" value="CAG8782701.1"/>
    <property type="molecule type" value="Genomic_DNA"/>
</dbReference>
<feature type="non-terminal residue" evidence="2">
    <location>
        <position position="71"/>
    </location>
</feature>
<comment type="caution">
    <text evidence="2">The sequence shown here is derived from an EMBL/GenBank/DDBJ whole genome shotgun (WGS) entry which is preliminary data.</text>
</comment>
<feature type="non-terminal residue" evidence="2">
    <location>
        <position position="1"/>
    </location>
</feature>
<evidence type="ECO:0000313" key="3">
    <source>
        <dbReference type="Proteomes" id="UP000789396"/>
    </source>
</evidence>
<reference evidence="2" key="1">
    <citation type="submission" date="2021-06" db="EMBL/GenBank/DDBJ databases">
        <authorList>
            <person name="Kallberg Y."/>
            <person name="Tangrot J."/>
            <person name="Rosling A."/>
        </authorList>
    </citation>
    <scope>NUCLEOTIDE SEQUENCE</scope>
    <source>
        <strain evidence="2">IN212</strain>
    </source>
</reference>
<accession>A0A9N9JHG9</accession>
<dbReference type="AlphaFoldDB" id="A0A9N9JHG9"/>
<gene>
    <name evidence="2" type="ORF">RFULGI_LOCUS15969</name>
</gene>
<feature type="region of interest" description="Disordered" evidence="1">
    <location>
        <begin position="14"/>
        <end position="71"/>
    </location>
</feature>
<evidence type="ECO:0000313" key="2">
    <source>
        <dbReference type="EMBL" id="CAG8782701.1"/>
    </source>
</evidence>
<organism evidence="2 3">
    <name type="scientific">Racocetra fulgida</name>
    <dbReference type="NCBI Taxonomy" id="60492"/>
    <lineage>
        <taxon>Eukaryota</taxon>
        <taxon>Fungi</taxon>
        <taxon>Fungi incertae sedis</taxon>
        <taxon>Mucoromycota</taxon>
        <taxon>Glomeromycotina</taxon>
        <taxon>Glomeromycetes</taxon>
        <taxon>Diversisporales</taxon>
        <taxon>Gigasporaceae</taxon>
        <taxon>Racocetra</taxon>
    </lineage>
</organism>
<proteinExistence type="predicted"/>
<evidence type="ECO:0000256" key="1">
    <source>
        <dbReference type="SAM" id="MobiDB-lite"/>
    </source>
</evidence>
<protein>
    <submittedName>
        <fullName evidence="2">3214_t:CDS:1</fullName>
    </submittedName>
</protein>